<name>A0A3S0UGG5_9BACI</name>
<gene>
    <name evidence="1" type="ORF">ELQ35_05905</name>
</gene>
<dbReference type="Proteomes" id="UP000267430">
    <property type="component" value="Unassembled WGS sequence"/>
</dbReference>
<evidence type="ECO:0000313" key="1">
    <source>
        <dbReference type="EMBL" id="RUQ31108.1"/>
    </source>
</evidence>
<dbReference type="OrthoDB" id="2436979at2"/>
<dbReference type="AlphaFoldDB" id="A0A3S0UGG5"/>
<keyword evidence="1" id="KW-0808">Transferase</keyword>
<proteinExistence type="predicted"/>
<evidence type="ECO:0000313" key="2">
    <source>
        <dbReference type="Proteomes" id="UP000267430"/>
    </source>
</evidence>
<comment type="caution">
    <text evidence="1">The sequence shown here is derived from an EMBL/GenBank/DDBJ whole genome shotgun (WGS) entry which is preliminary data.</text>
</comment>
<accession>A0A3S0UGG5</accession>
<keyword evidence="1" id="KW-0032">Aminotransferase</keyword>
<protein>
    <submittedName>
        <fullName evidence="1">Branched-chain amino acid aminotransferase</fullName>
    </submittedName>
</protein>
<dbReference type="GO" id="GO:0008483">
    <property type="term" value="F:transaminase activity"/>
    <property type="evidence" value="ECO:0007669"/>
    <property type="project" value="UniProtKB-KW"/>
</dbReference>
<sequence length="203" mass="23745">MLKNQVKQHLAEEMKKSGEQQLKTIEIYKEEKEYAEKYHLIPENMILVEKNSTSRFSNAYIERCDKESEEVLAEETPAFLNQPIAYFKKHMNEFMYLESSCLAMIGIDAISLETDNVFGIYDVMLGLKLQKKFEAPIKDYLEKELHGDEAAYELLFIQDDGLWDLNFTLNYADGFKEDISIGDAYRLIYRFLFKLVESVEEGN</sequence>
<reference evidence="1 2" key="1">
    <citation type="submission" date="2018-12" db="EMBL/GenBank/DDBJ databases">
        <title>Bacillus chawlae sp. nov., Bacillus glennii sp. nov., and Bacillus saganii sp. nov. Isolated from the Vehicle Assembly Building at Kennedy Space Center where the Viking Spacecraft were Assembled.</title>
        <authorList>
            <person name="Seuylemezian A."/>
            <person name="Vaishampayan P."/>
        </authorList>
    </citation>
    <scope>NUCLEOTIDE SEQUENCE [LARGE SCALE GENOMIC DNA]</scope>
    <source>
        <strain evidence="1 2">L5</strain>
    </source>
</reference>
<dbReference type="EMBL" id="RYZZ01000006">
    <property type="protein sequence ID" value="RUQ31108.1"/>
    <property type="molecule type" value="Genomic_DNA"/>
</dbReference>
<organism evidence="1 2">
    <name type="scientific">Peribacillus cavernae</name>
    <dbReference type="NCBI Taxonomy" id="1674310"/>
    <lineage>
        <taxon>Bacteria</taxon>
        <taxon>Bacillati</taxon>
        <taxon>Bacillota</taxon>
        <taxon>Bacilli</taxon>
        <taxon>Bacillales</taxon>
        <taxon>Bacillaceae</taxon>
        <taxon>Peribacillus</taxon>
    </lineage>
</organism>
<dbReference type="RefSeq" id="WP_126863893.1">
    <property type="nucleotide sequence ID" value="NZ_JAUSTX010000020.1"/>
</dbReference>
<keyword evidence="2" id="KW-1185">Reference proteome</keyword>